<dbReference type="GO" id="GO:0050821">
    <property type="term" value="P:protein stabilization"/>
    <property type="evidence" value="ECO:0007669"/>
    <property type="project" value="InterPro"/>
</dbReference>
<dbReference type="RefSeq" id="WP_158361611.1">
    <property type="nucleotide sequence ID" value="NZ_CP032759.1"/>
</dbReference>
<dbReference type="PANTHER" id="PTHR47637">
    <property type="entry name" value="CHAPERONE SURA"/>
    <property type="match status" value="1"/>
</dbReference>
<comment type="subcellular location">
    <subcellularLocation>
        <location evidence="7">Periplasm</location>
    </subcellularLocation>
    <text evidence="7">Is capable of associating with the outer membrane.</text>
</comment>
<dbReference type="Gene3D" id="3.10.50.40">
    <property type="match status" value="1"/>
</dbReference>
<comment type="domain">
    <text evidence="7">The PPIase activity resides only in the second parvulin domain. The N-terminal region and the C-terminal tail are necessary and sufficient for the chaperone activity of SurA. The PPIase activity is dispensable for SurA to function as a chaperone. The N-terminal region and the C-terminal tail are also required for porin recognition.</text>
</comment>
<comment type="function">
    <text evidence="7">Chaperone involved in the correct folding and assembly of outer membrane proteins. Recognizes specific patterns of aromatic residues and the orientation of their side chains, which are found more frequently in integral outer membrane proteins. May act in both early periplasmic and late outer membrane-associated steps of protein maturation.</text>
</comment>
<dbReference type="InterPro" id="IPR023034">
    <property type="entry name" value="PPIase_SurA"/>
</dbReference>
<comment type="catalytic activity">
    <reaction evidence="7">
        <text>[protein]-peptidylproline (omega=180) = [protein]-peptidylproline (omega=0)</text>
        <dbReference type="Rhea" id="RHEA:16237"/>
        <dbReference type="Rhea" id="RHEA-COMP:10747"/>
        <dbReference type="Rhea" id="RHEA-COMP:10748"/>
        <dbReference type="ChEBI" id="CHEBI:83833"/>
        <dbReference type="ChEBI" id="CHEBI:83834"/>
        <dbReference type="EC" id="5.2.1.8"/>
    </reaction>
</comment>
<dbReference type="GO" id="GO:0042277">
    <property type="term" value="F:peptide binding"/>
    <property type="evidence" value="ECO:0007669"/>
    <property type="project" value="InterPro"/>
</dbReference>
<keyword evidence="1 7" id="KW-0732">Signal</keyword>
<evidence type="ECO:0000256" key="5">
    <source>
        <dbReference type="ARBA" id="ARBA00023186"/>
    </source>
</evidence>
<proteinExistence type="inferred from homology"/>
<evidence type="ECO:0000256" key="7">
    <source>
        <dbReference type="HAMAP-Rule" id="MF_01183"/>
    </source>
</evidence>
<dbReference type="AlphaFoldDB" id="A0A3G2I6U0"/>
<evidence type="ECO:0000256" key="1">
    <source>
        <dbReference type="ARBA" id="ARBA00022729"/>
    </source>
</evidence>
<evidence type="ECO:0000259" key="8">
    <source>
        <dbReference type="PROSITE" id="PS50198"/>
    </source>
</evidence>
<dbReference type="PROSITE" id="PS50198">
    <property type="entry name" value="PPIC_PPIASE_2"/>
    <property type="match status" value="1"/>
</dbReference>
<dbReference type="GO" id="GO:0051082">
    <property type="term" value="F:unfolded protein binding"/>
    <property type="evidence" value="ECO:0007669"/>
    <property type="project" value="UniProtKB-UniRule"/>
</dbReference>
<evidence type="ECO:0000256" key="6">
    <source>
        <dbReference type="ARBA" id="ARBA00023235"/>
    </source>
</evidence>
<keyword evidence="4 7" id="KW-0697">Rotamase</keyword>
<dbReference type="Pfam" id="PF00639">
    <property type="entry name" value="Rotamase"/>
    <property type="match status" value="1"/>
</dbReference>
<gene>
    <name evidence="7" type="primary">surA</name>
    <name evidence="9" type="ORF">D8S97_03060</name>
</gene>
<feature type="domain" description="PpiC" evidence="8">
    <location>
        <begin position="286"/>
        <end position="386"/>
    </location>
</feature>
<dbReference type="InterPro" id="IPR027304">
    <property type="entry name" value="Trigger_fact/SurA_dom_sf"/>
</dbReference>
<dbReference type="SUPFAM" id="SSF109998">
    <property type="entry name" value="Triger factor/SurA peptide-binding domain-like"/>
    <property type="match status" value="1"/>
</dbReference>
<keyword evidence="2 7" id="KW-0677">Repeat</keyword>
<evidence type="ECO:0000256" key="4">
    <source>
        <dbReference type="ARBA" id="ARBA00023110"/>
    </source>
</evidence>
<dbReference type="GO" id="GO:0043165">
    <property type="term" value="P:Gram-negative-bacterium-type cell outer membrane assembly"/>
    <property type="evidence" value="ECO:0007669"/>
    <property type="project" value="InterPro"/>
</dbReference>
<accession>A0A3G2I6U0</accession>
<dbReference type="InterPro" id="IPR046357">
    <property type="entry name" value="PPIase_dom_sf"/>
</dbReference>
<dbReference type="InterPro" id="IPR000297">
    <property type="entry name" value="PPIase_PpiC"/>
</dbReference>
<protein>
    <recommendedName>
        <fullName evidence="7">Chaperone SurA</fullName>
    </recommendedName>
    <alternativeName>
        <fullName evidence="7">Peptidyl-prolyl cis-trans isomerase SurA</fullName>
        <shortName evidence="7">PPIase SurA</shortName>
        <ecNumber evidence="7">5.2.1.8</ecNumber>
    </alternativeName>
    <alternativeName>
        <fullName evidence="7">Rotamase SurA</fullName>
    </alternativeName>
</protein>
<sequence length="432" mass="51659">MKVYFFLILYVFSSFFSIVVSKELEIDKIAAVVNDQIILNSDVNQVLFSFKEEDQEVKIPLKINFLRDKIIEKLIIETLILEEAKKFSIIVTDNQVNNVLKKFALKQNITLEELKKSIAMNNINTSFSYDDYIENIKKSLKIKTMQNYVLNNRINISEKEVDLFLNKLENDKNEVKKIDLNCIFLPFIKEKNKILIKNTKILVDRFMKKIKKNSSFDYYYEYFKKNNSIFSSQKIRFQSLKYLKKIFLKKLKITEKNQILGPILGLKGFYILKVNKIEKNSKEKFINEYHIQHCLIRPSVILDDKQARKDIFYIYNNIKNKKYSFNYAVKKLSHDVYSSNKEGDLGWISSDFFNNDFKKFLINLKKNEISKPIKSNYGWHIIKLLDIRQIDINDKIDKNTVYRILLEKKIKKERYNWIKELKKLSYIKIFKN</sequence>
<dbReference type="InterPro" id="IPR050280">
    <property type="entry name" value="OMP_Chaperone_SurA"/>
</dbReference>
<dbReference type="EC" id="5.2.1.8" evidence="7"/>
<name>A0A3G2I6U0_BUCRM</name>
<dbReference type="PANTHER" id="PTHR47637:SF1">
    <property type="entry name" value="CHAPERONE SURA"/>
    <property type="match status" value="1"/>
</dbReference>
<dbReference type="GO" id="GO:0006457">
    <property type="term" value="P:protein folding"/>
    <property type="evidence" value="ECO:0007669"/>
    <property type="project" value="UniProtKB-UniRule"/>
</dbReference>
<dbReference type="SUPFAM" id="SSF54534">
    <property type="entry name" value="FKBP-like"/>
    <property type="match status" value="1"/>
</dbReference>
<evidence type="ECO:0000313" key="9">
    <source>
        <dbReference type="EMBL" id="AYN24901.1"/>
    </source>
</evidence>
<dbReference type="OrthoDB" id="14196at2"/>
<dbReference type="InterPro" id="IPR015391">
    <property type="entry name" value="SurA_N"/>
</dbReference>
<dbReference type="HAMAP" id="MF_01183">
    <property type="entry name" value="Chaperone_SurA"/>
    <property type="match status" value="1"/>
</dbReference>
<organism evidence="9 10">
    <name type="scientific">Buchnera aphidicola subsp. Rhopalosiphum maidis</name>
    <dbReference type="NCBI Taxonomy" id="118109"/>
    <lineage>
        <taxon>Bacteria</taxon>
        <taxon>Pseudomonadati</taxon>
        <taxon>Pseudomonadota</taxon>
        <taxon>Gammaproteobacteria</taxon>
        <taxon>Enterobacterales</taxon>
        <taxon>Erwiniaceae</taxon>
        <taxon>Buchnera</taxon>
    </lineage>
</organism>
<keyword evidence="3 7" id="KW-0574">Periplasm</keyword>
<dbReference type="Gene3D" id="1.10.4030.10">
    <property type="entry name" value="Porin chaperone SurA, peptide-binding domain"/>
    <property type="match status" value="1"/>
</dbReference>
<evidence type="ECO:0000313" key="10">
    <source>
        <dbReference type="Proteomes" id="UP000271533"/>
    </source>
</evidence>
<dbReference type="GO" id="GO:0003755">
    <property type="term" value="F:peptidyl-prolyl cis-trans isomerase activity"/>
    <property type="evidence" value="ECO:0007669"/>
    <property type="project" value="UniProtKB-UniRule"/>
</dbReference>
<dbReference type="Pfam" id="PF09312">
    <property type="entry name" value="SurA_N"/>
    <property type="match status" value="1"/>
</dbReference>
<dbReference type="Proteomes" id="UP000271533">
    <property type="component" value="Chromosome"/>
</dbReference>
<dbReference type="EMBL" id="CP032759">
    <property type="protein sequence ID" value="AYN24901.1"/>
    <property type="molecule type" value="Genomic_DNA"/>
</dbReference>
<keyword evidence="6 7" id="KW-0413">Isomerase</keyword>
<keyword evidence="5 7" id="KW-0143">Chaperone</keyword>
<evidence type="ECO:0000256" key="3">
    <source>
        <dbReference type="ARBA" id="ARBA00022764"/>
    </source>
</evidence>
<dbReference type="GO" id="GO:0030288">
    <property type="term" value="C:outer membrane-bounded periplasmic space"/>
    <property type="evidence" value="ECO:0007669"/>
    <property type="project" value="InterPro"/>
</dbReference>
<reference evidence="9 10" key="1">
    <citation type="submission" date="2018-10" db="EMBL/GenBank/DDBJ databases">
        <title>Genome sequence of the corn leaf aphid (Rhopalosiphum maidis Fitch).</title>
        <authorList>
            <person name="Chen W."/>
            <person name="Shakir S."/>
            <person name="Bigham M."/>
            <person name="Fei Z."/>
            <person name="Jander G."/>
        </authorList>
    </citation>
    <scope>NUCLEOTIDE SEQUENCE [LARGE SCALE GENOMIC DNA]</scope>
    <source>
        <strain evidence="9 10">BTI</strain>
    </source>
</reference>
<evidence type="ECO:0000256" key="2">
    <source>
        <dbReference type="ARBA" id="ARBA00022737"/>
    </source>
</evidence>